<dbReference type="Proteomes" id="UP000024635">
    <property type="component" value="Unassembled WGS sequence"/>
</dbReference>
<gene>
    <name evidence="1" type="primary">Acey_s0003.g1589</name>
    <name evidence="1" type="ORF">Y032_0003g1589</name>
</gene>
<comment type="caution">
    <text evidence="1">The sequence shown here is derived from an EMBL/GenBank/DDBJ whole genome shotgun (WGS) entry which is preliminary data.</text>
</comment>
<proteinExistence type="predicted"/>
<name>A0A016VZL3_9BILA</name>
<sequence>MPTFEPHSGDVIRRSVAVKSVPIPDTSYFGPNPDGRASGRMMLRSARYSPDCPLNPQHVRFSPQFTRFVPSFKPFVGDLPADGTGLVSAIV</sequence>
<organism evidence="1 2">
    <name type="scientific">Ancylostoma ceylanicum</name>
    <dbReference type="NCBI Taxonomy" id="53326"/>
    <lineage>
        <taxon>Eukaryota</taxon>
        <taxon>Metazoa</taxon>
        <taxon>Ecdysozoa</taxon>
        <taxon>Nematoda</taxon>
        <taxon>Chromadorea</taxon>
        <taxon>Rhabditida</taxon>
        <taxon>Rhabditina</taxon>
        <taxon>Rhabditomorpha</taxon>
        <taxon>Strongyloidea</taxon>
        <taxon>Ancylostomatidae</taxon>
        <taxon>Ancylostomatinae</taxon>
        <taxon>Ancylostoma</taxon>
    </lineage>
</organism>
<dbReference type="OrthoDB" id="10255969at2759"/>
<protein>
    <submittedName>
        <fullName evidence="1">Uncharacterized protein</fullName>
    </submittedName>
</protein>
<evidence type="ECO:0000313" key="1">
    <source>
        <dbReference type="EMBL" id="EYC32457.1"/>
    </source>
</evidence>
<keyword evidence="2" id="KW-1185">Reference proteome</keyword>
<dbReference type="AlphaFoldDB" id="A0A016VZL3"/>
<evidence type="ECO:0000313" key="2">
    <source>
        <dbReference type="Proteomes" id="UP000024635"/>
    </source>
</evidence>
<dbReference type="EMBL" id="JARK01001339">
    <property type="protein sequence ID" value="EYC32457.1"/>
    <property type="molecule type" value="Genomic_DNA"/>
</dbReference>
<reference evidence="2" key="1">
    <citation type="journal article" date="2015" name="Nat. Genet.">
        <title>The genome and transcriptome of the zoonotic hookworm Ancylostoma ceylanicum identify infection-specific gene families.</title>
        <authorList>
            <person name="Schwarz E.M."/>
            <person name="Hu Y."/>
            <person name="Antoshechkin I."/>
            <person name="Miller M.M."/>
            <person name="Sternberg P.W."/>
            <person name="Aroian R.V."/>
        </authorList>
    </citation>
    <scope>NUCLEOTIDE SEQUENCE</scope>
    <source>
        <strain evidence="2">HY135</strain>
    </source>
</reference>
<accession>A0A016VZL3</accession>